<dbReference type="Gene3D" id="2.30.110.50">
    <property type="match status" value="1"/>
</dbReference>
<evidence type="ECO:0000256" key="3">
    <source>
        <dbReference type="ARBA" id="ARBA00022525"/>
    </source>
</evidence>
<reference evidence="6 7" key="1">
    <citation type="submission" date="2019-01" db="EMBL/GenBank/DDBJ databases">
        <authorList>
            <person name="Chen W.-M."/>
        </authorList>
    </citation>
    <scope>NUCLEOTIDE SEQUENCE [LARGE SCALE GENOMIC DNA]</scope>
    <source>
        <strain evidence="6 7">CCP-6</strain>
    </source>
</reference>
<dbReference type="SUPFAM" id="SSF69349">
    <property type="entry name" value="Phage fibre proteins"/>
    <property type="match status" value="1"/>
</dbReference>
<dbReference type="NCBIfam" id="TIGR03361">
    <property type="entry name" value="VI_Rhs_Vgr"/>
    <property type="match status" value="1"/>
</dbReference>
<dbReference type="SUPFAM" id="SSF69255">
    <property type="entry name" value="gp5 N-terminal domain-like"/>
    <property type="match status" value="1"/>
</dbReference>
<keyword evidence="7" id="KW-1185">Reference proteome</keyword>
<evidence type="ECO:0000313" key="7">
    <source>
        <dbReference type="Proteomes" id="UP000282957"/>
    </source>
</evidence>
<evidence type="ECO:0000256" key="1">
    <source>
        <dbReference type="ARBA" id="ARBA00004613"/>
    </source>
</evidence>
<dbReference type="GO" id="GO:0005576">
    <property type="term" value="C:extracellular region"/>
    <property type="evidence" value="ECO:0007669"/>
    <property type="project" value="UniProtKB-SubCell"/>
</dbReference>
<dbReference type="NCBIfam" id="TIGR01646">
    <property type="entry name" value="vgr_GE"/>
    <property type="match status" value="1"/>
</dbReference>
<evidence type="ECO:0000259" key="5">
    <source>
        <dbReference type="Pfam" id="PF22178"/>
    </source>
</evidence>
<feature type="domain" description="Gp5/Type VI secretion system Vgr C-terminal trimerisation" evidence="5">
    <location>
        <begin position="470"/>
        <end position="569"/>
    </location>
</feature>
<dbReference type="Pfam" id="PF04717">
    <property type="entry name" value="Phage_base_V"/>
    <property type="match status" value="1"/>
</dbReference>
<dbReference type="RefSeq" id="WP_127785290.1">
    <property type="nucleotide sequence ID" value="NZ_SACL01000001.1"/>
</dbReference>
<dbReference type="EMBL" id="SACL01000001">
    <property type="protein sequence ID" value="RVT98819.1"/>
    <property type="molecule type" value="Genomic_DNA"/>
</dbReference>
<proteinExistence type="inferred from homology"/>
<dbReference type="Pfam" id="PF22178">
    <property type="entry name" value="Gp5_trimer_C"/>
    <property type="match status" value="1"/>
</dbReference>
<dbReference type="Gene3D" id="3.55.50.10">
    <property type="entry name" value="Baseplate protein-like domains"/>
    <property type="match status" value="1"/>
</dbReference>
<evidence type="ECO:0000313" key="6">
    <source>
        <dbReference type="EMBL" id="RVT98819.1"/>
    </source>
</evidence>
<comment type="subcellular location">
    <subcellularLocation>
        <location evidence="1">Secreted</location>
    </subcellularLocation>
</comment>
<accession>A0A437MMF3</accession>
<keyword evidence="3" id="KW-0964">Secreted</keyword>
<dbReference type="InterPro" id="IPR054030">
    <property type="entry name" value="Gp5_Vgr_C"/>
</dbReference>
<feature type="domain" description="Gp5/Type VI secretion system Vgr protein OB-fold" evidence="4">
    <location>
        <begin position="384"/>
        <end position="451"/>
    </location>
</feature>
<dbReference type="PANTHER" id="PTHR32305">
    <property type="match status" value="1"/>
</dbReference>
<evidence type="ECO:0000259" key="4">
    <source>
        <dbReference type="Pfam" id="PF04717"/>
    </source>
</evidence>
<name>A0A437MMF3_9PROT</name>
<dbReference type="AlphaFoldDB" id="A0A437MMF3"/>
<dbReference type="InterPro" id="IPR006533">
    <property type="entry name" value="T6SS_Vgr_RhsGE"/>
</dbReference>
<dbReference type="Gene3D" id="2.40.50.230">
    <property type="entry name" value="Gp5 N-terminal domain"/>
    <property type="match status" value="1"/>
</dbReference>
<dbReference type="Pfam" id="PF05954">
    <property type="entry name" value="Phage_GPD"/>
    <property type="match status" value="1"/>
</dbReference>
<dbReference type="PANTHER" id="PTHR32305:SF15">
    <property type="entry name" value="PROTEIN RHSA-RELATED"/>
    <property type="match status" value="1"/>
</dbReference>
<dbReference type="Proteomes" id="UP000282957">
    <property type="component" value="Unassembled WGS sequence"/>
</dbReference>
<evidence type="ECO:0000256" key="2">
    <source>
        <dbReference type="ARBA" id="ARBA00005558"/>
    </source>
</evidence>
<dbReference type="InterPro" id="IPR017847">
    <property type="entry name" value="T6SS_RhsGE_Vgr_subset"/>
</dbReference>
<dbReference type="InterPro" id="IPR006531">
    <property type="entry name" value="Gp5/Vgr_OB"/>
</dbReference>
<dbReference type="InterPro" id="IPR037026">
    <property type="entry name" value="Vgr_OB-fold_dom_sf"/>
</dbReference>
<comment type="caution">
    <text evidence="6">The sequence shown here is derived from an EMBL/GenBank/DDBJ whole genome shotgun (WGS) entry which is preliminary data.</text>
</comment>
<comment type="similarity">
    <text evidence="2">Belongs to the VgrG protein family.</text>
</comment>
<organism evidence="6 7">
    <name type="scientific">Rhodovarius crocodyli</name>
    <dbReference type="NCBI Taxonomy" id="1979269"/>
    <lineage>
        <taxon>Bacteria</taxon>
        <taxon>Pseudomonadati</taxon>
        <taxon>Pseudomonadota</taxon>
        <taxon>Alphaproteobacteria</taxon>
        <taxon>Acetobacterales</taxon>
        <taxon>Roseomonadaceae</taxon>
        <taxon>Rhodovarius</taxon>
    </lineage>
</organism>
<dbReference type="Gene3D" id="4.10.220.110">
    <property type="match status" value="1"/>
</dbReference>
<dbReference type="OrthoDB" id="9762420at2"/>
<dbReference type="SUPFAM" id="SSF69279">
    <property type="entry name" value="Phage tail proteins"/>
    <property type="match status" value="2"/>
</dbReference>
<dbReference type="InterPro" id="IPR050708">
    <property type="entry name" value="T6SS_VgrG/RHS"/>
</dbReference>
<protein>
    <submittedName>
        <fullName evidence="6">Type VI secretion system tip protein VgrG</fullName>
    </submittedName>
</protein>
<gene>
    <name evidence="6" type="primary">tssI</name>
    <name evidence="6" type="ORF">EOD42_01530</name>
</gene>
<sequence length="637" mass="69522">MSGTVSVTQSERMLEISSPLGKDALILRRLSVEEEIGQPFVITAEVLSQDMGIQPGALVGKPITCTVTREHLPARHFHGIVRSFARQAAIGRGYAAYMLVAVPRMWQLARTSDCRIFQQKSVKDICTAIFGEHDVAPVTWRGGVPTQPRNYCVQFNETDLDFTRRILEEIGCGFYFEHKAGDHTLNICGANSDYPLVPGEAQVVRSDHGLTGSLTAWQPESSLQPGKVATVDFDQLKPSSLLRTQAATLLNSPGASGFEMFSWPGGQAMQPEGDLSKLHMEGFEAQADVATAQGTDPTLFAGGRVKVKSGIEGSTATWLVTKATHSAFDETQLAGGGSAGYQSSLRLISAERVWRPAVVRPRPMMPGIFSGIVTGPAGEEIHCDKYGRVKVHFLWDRAGKKDDTSSCWVRVMQSVAGKWGGSWQLPRVGDEVMVAFMDGDPDRPVVIGSVYNDEGMQSMALPANKTQTWMRTRSSKGGGASNYNEVRFEDKKGNEDFIVQAEKDKNELVKNNRTETVKKDHTEAIGNHFTSTVEQNRKVTVSKGDDSLTVKMGNETRTVELGNIKEQAKLGKIEIEAMQSITLTCGQSKIHMTPVSISIESMQIDVKAQLMLNSQGLLATHKADALMTIQGGLVMIN</sequence>